<dbReference type="PROSITE" id="PS50119">
    <property type="entry name" value="ZF_BBOX"/>
    <property type="match status" value="1"/>
</dbReference>
<reference evidence="4" key="1">
    <citation type="submission" date="2023-04" db="EMBL/GenBank/DDBJ databases">
        <authorList>
            <person name="Vijverberg K."/>
            <person name="Xiong W."/>
            <person name="Schranz E."/>
        </authorList>
    </citation>
    <scope>NUCLEOTIDE SEQUENCE</scope>
</reference>
<dbReference type="Pfam" id="PF04640">
    <property type="entry name" value="PLATZ"/>
    <property type="match status" value="1"/>
</dbReference>
<evidence type="ECO:0000313" key="4">
    <source>
        <dbReference type="EMBL" id="CAI9277929.1"/>
    </source>
</evidence>
<accession>A0AA36DZV8</accession>
<proteinExistence type="predicted"/>
<dbReference type="CDD" id="cd19756">
    <property type="entry name" value="Bbox2"/>
    <property type="match status" value="1"/>
</dbReference>
<sequence>MRRPVSLGKRPPPSSFQLPGGDGGLALHPFNISIKTRLNLRRKMVESSSSTKLPPWLESLLSETYFIPCMIHEDAKKNEKNIFCLDCCEAICHHCLDLHTSHRLLQIRRYVYHDVIRVGDAEKLMDCSYVQAYITNSAKVVFLNPRPQTRSCRGTSNNCVSCDRGLQEPHLFCSISCKINQILRSEGMMSEYLYDCKVLTLPELGSDDCFMTPDSFLEPFVSLRTSSGSSVSYGGVDSLTIACTATTEVVRKKRTSKSAIPAVARKPVTPPAMEVTTNRRKGMPCRSPFN</sequence>
<dbReference type="PANTHER" id="PTHR31065">
    <property type="entry name" value="PLATZ TRANSCRIPTION FACTOR FAMILY PROTEIN"/>
    <property type="match status" value="1"/>
</dbReference>
<dbReference type="Proteomes" id="UP001177003">
    <property type="component" value="Chromosome 3"/>
</dbReference>
<evidence type="ECO:0000313" key="5">
    <source>
        <dbReference type="Proteomes" id="UP001177003"/>
    </source>
</evidence>
<dbReference type="GO" id="GO:0008270">
    <property type="term" value="F:zinc ion binding"/>
    <property type="evidence" value="ECO:0007669"/>
    <property type="project" value="UniProtKB-KW"/>
</dbReference>
<dbReference type="PANTHER" id="PTHR31065:SF52">
    <property type="entry name" value="B BOX-TYPE DOMAIN-CONTAINING PROTEIN"/>
    <property type="match status" value="1"/>
</dbReference>
<keyword evidence="1" id="KW-0862">Zinc</keyword>
<gene>
    <name evidence="4" type="ORF">LSALG_LOCUS17834</name>
</gene>
<evidence type="ECO:0000256" key="1">
    <source>
        <dbReference type="PROSITE-ProRule" id="PRU00024"/>
    </source>
</evidence>
<protein>
    <recommendedName>
        <fullName evidence="3">B box-type domain-containing protein</fullName>
    </recommendedName>
</protein>
<dbReference type="AlphaFoldDB" id="A0AA36DZV8"/>
<organism evidence="4 5">
    <name type="scientific">Lactuca saligna</name>
    <name type="common">Willowleaf lettuce</name>
    <dbReference type="NCBI Taxonomy" id="75948"/>
    <lineage>
        <taxon>Eukaryota</taxon>
        <taxon>Viridiplantae</taxon>
        <taxon>Streptophyta</taxon>
        <taxon>Embryophyta</taxon>
        <taxon>Tracheophyta</taxon>
        <taxon>Spermatophyta</taxon>
        <taxon>Magnoliopsida</taxon>
        <taxon>eudicotyledons</taxon>
        <taxon>Gunneridae</taxon>
        <taxon>Pentapetalae</taxon>
        <taxon>asterids</taxon>
        <taxon>campanulids</taxon>
        <taxon>Asterales</taxon>
        <taxon>Asteraceae</taxon>
        <taxon>Cichorioideae</taxon>
        <taxon>Cichorieae</taxon>
        <taxon>Lactucinae</taxon>
        <taxon>Lactuca</taxon>
    </lineage>
</organism>
<feature type="domain" description="B box-type" evidence="3">
    <location>
        <begin position="69"/>
        <end position="107"/>
    </location>
</feature>
<keyword evidence="1" id="KW-0479">Metal-binding</keyword>
<evidence type="ECO:0000256" key="2">
    <source>
        <dbReference type="SAM" id="MobiDB-lite"/>
    </source>
</evidence>
<dbReference type="InterPro" id="IPR006734">
    <property type="entry name" value="PLATZ"/>
</dbReference>
<feature type="region of interest" description="Disordered" evidence="2">
    <location>
        <begin position="1"/>
        <end position="22"/>
    </location>
</feature>
<keyword evidence="1" id="KW-0863">Zinc-finger</keyword>
<name>A0AA36DZV8_LACSI</name>
<keyword evidence="5" id="KW-1185">Reference proteome</keyword>
<dbReference type="EMBL" id="OX465079">
    <property type="protein sequence ID" value="CAI9277929.1"/>
    <property type="molecule type" value="Genomic_DNA"/>
</dbReference>
<dbReference type="InterPro" id="IPR000315">
    <property type="entry name" value="Znf_B-box"/>
</dbReference>
<evidence type="ECO:0000259" key="3">
    <source>
        <dbReference type="PROSITE" id="PS50119"/>
    </source>
</evidence>